<evidence type="ECO:0008006" key="4">
    <source>
        <dbReference type="Google" id="ProtNLM"/>
    </source>
</evidence>
<sequence>MTLETLAQLGEFLGGFGVIFTLVYLAIQVRNNTGSQRADMTARVLERLAAQQHTFGFDADANKFFMQAVSGVANLSIEDRGRFQWVMTEFLSSMEFLMQQHESGNVEPQVWLRWAKTLDFWLSFPGVKTYWACRATPYTEEFTQYIDQQIAGEKYSFNRNNYASYMLSGKVSEG</sequence>
<evidence type="ECO:0000256" key="1">
    <source>
        <dbReference type="SAM" id="Phobius"/>
    </source>
</evidence>
<gene>
    <name evidence="2" type="ORF">EYC98_18720</name>
</gene>
<keyword evidence="1" id="KW-0472">Membrane</keyword>
<name>A0ABT3TKS1_9GAMM</name>
<keyword evidence="1" id="KW-1133">Transmembrane helix</keyword>
<reference evidence="2" key="1">
    <citation type="submission" date="2019-02" db="EMBL/GenBank/DDBJ databases">
        <authorList>
            <person name="Li S.-H."/>
        </authorList>
    </citation>
    <scope>NUCLEOTIDE SEQUENCE</scope>
    <source>
        <strain evidence="2">IMCC14734</strain>
    </source>
</reference>
<dbReference type="RefSeq" id="WP_279246925.1">
    <property type="nucleotide sequence ID" value="NZ_SHNN01000004.1"/>
</dbReference>
<organism evidence="2 3">
    <name type="scientific">Candidatus Litorirhabdus singularis</name>
    <dbReference type="NCBI Taxonomy" id="2518993"/>
    <lineage>
        <taxon>Bacteria</taxon>
        <taxon>Pseudomonadati</taxon>
        <taxon>Pseudomonadota</taxon>
        <taxon>Gammaproteobacteria</taxon>
        <taxon>Cellvibrionales</taxon>
        <taxon>Halieaceae</taxon>
        <taxon>Candidatus Litorirhabdus</taxon>
    </lineage>
</organism>
<protein>
    <recommendedName>
        <fullName evidence="4">DUF4760 domain-containing protein</fullName>
    </recommendedName>
</protein>
<feature type="transmembrane region" description="Helical" evidence="1">
    <location>
        <begin position="6"/>
        <end position="27"/>
    </location>
</feature>
<dbReference type="Proteomes" id="UP001143362">
    <property type="component" value="Unassembled WGS sequence"/>
</dbReference>
<comment type="caution">
    <text evidence="2">The sequence shown here is derived from an EMBL/GenBank/DDBJ whole genome shotgun (WGS) entry which is preliminary data.</text>
</comment>
<keyword evidence="3" id="KW-1185">Reference proteome</keyword>
<dbReference type="EMBL" id="SHNN01000004">
    <property type="protein sequence ID" value="MCX2982900.1"/>
    <property type="molecule type" value="Genomic_DNA"/>
</dbReference>
<keyword evidence="1" id="KW-0812">Transmembrane</keyword>
<accession>A0ABT3TKS1</accession>
<proteinExistence type="predicted"/>
<evidence type="ECO:0000313" key="2">
    <source>
        <dbReference type="EMBL" id="MCX2982900.1"/>
    </source>
</evidence>
<evidence type="ECO:0000313" key="3">
    <source>
        <dbReference type="Proteomes" id="UP001143362"/>
    </source>
</evidence>